<gene>
    <name evidence="6" type="ORF">GCM10007875_28450</name>
</gene>
<evidence type="ECO:0000313" key="6">
    <source>
        <dbReference type="EMBL" id="GLR27753.1"/>
    </source>
</evidence>
<dbReference type="InterPro" id="IPR036388">
    <property type="entry name" value="WH-like_DNA-bd_sf"/>
</dbReference>
<reference evidence="7" key="1">
    <citation type="journal article" date="2019" name="Int. J. Syst. Evol. Microbiol.">
        <title>The Global Catalogue of Microorganisms (GCM) 10K type strain sequencing project: providing services to taxonomists for standard genome sequencing and annotation.</title>
        <authorList>
            <consortium name="The Broad Institute Genomics Platform"/>
            <consortium name="The Broad Institute Genome Sequencing Center for Infectious Disease"/>
            <person name="Wu L."/>
            <person name="Ma J."/>
        </authorList>
    </citation>
    <scope>NUCLEOTIDE SEQUENCE [LARGE SCALE GENOMIC DNA]</scope>
    <source>
        <strain evidence="7">NBRC 105857</strain>
    </source>
</reference>
<keyword evidence="3" id="KW-0159">Chromosome partition</keyword>
<organism evidence="6 7">
    <name type="scientific">Limnobacter litoralis</name>
    <dbReference type="NCBI Taxonomy" id="481366"/>
    <lineage>
        <taxon>Bacteria</taxon>
        <taxon>Pseudomonadati</taxon>
        <taxon>Pseudomonadota</taxon>
        <taxon>Betaproteobacteria</taxon>
        <taxon>Burkholderiales</taxon>
        <taxon>Burkholderiaceae</taxon>
        <taxon>Limnobacter</taxon>
    </lineage>
</organism>
<evidence type="ECO:0000313" key="7">
    <source>
        <dbReference type="Proteomes" id="UP001156664"/>
    </source>
</evidence>
<evidence type="ECO:0000256" key="3">
    <source>
        <dbReference type="ARBA" id="ARBA00022829"/>
    </source>
</evidence>
<keyword evidence="7" id="KW-1185">Reference proteome</keyword>
<keyword evidence="4" id="KW-0131">Cell cycle</keyword>
<evidence type="ECO:0008006" key="8">
    <source>
        <dbReference type="Google" id="ProtNLM"/>
    </source>
</evidence>
<feature type="compositionally biased region" description="Basic and acidic residues" evidence="5">
    <location>
        <begin position="186"/>
        <end position="201"/>
    </location>
</feature>
<evidence type="ECO:0000256" key="2">
    <source>
        <dbReference type="ARBA" id="ARBA00022618"/>
    </source>
</evidence>
<name>A0ABQ5YSY5_9BURK</name>
<dbReference type="NCBIfam" id="TIGR00281">
    <property type="entry name" value="SMC-Scp complex subunit ScpB"/>
    <property type="match status" value="1"/>
</dbReference>
<dbReference type="Gene3D" id="1.10.10.10">
    <property type="entry name" value="Winged helix-like DNA-binding domain superfamily/Winged helix DNA-binding domain"/>
    <property type="match status" value="2"/>
</dbReference>
<dbReference type="Pfam" id="PF04079">
    <property type="entry name" value="SMC_ScpB"/>
    <property type="match status" value="1"/>
</dbReference>
<dbReference type="PANTHER" id="PTHR34298:SF2">
    <property type="entry name" value="SEGREGATION AND CONDENSATION PROTEIN B"/>
    <property type="match status" value="1"/>
</dbReference>
<dbReference type="PIRSF" id="PIRSF019345">
    <property type="entry name" value="ScpB"/>
    <property type="match status" value="1"/>
</dbReference>
<dbReference type="Proteomes" id="UP001156664">
    <property type="component" value="Unassembled WGS sequence"/>
</dbReference>
<feature type="region of interest" description="Disordered" evidence="5">
    <location>
        <begin position="181"/>
        <end position="208"/>
    </location>
</feature>
<dbReference type="EMBL" id="BSOJ01000038">
    <property type="protein sequence ID" value="GLR27753.1"/>
    <property type="molecule type" value="Genomic_DNA"/>
</dbReference>
<comment type="caution">
    <text evidence="6">The sequence shown here is derived from an EMBL/GenBank/DDBJ whole genome shotgun (WGS) entry which is preliminary data.</text>
</comment>
<evidence type="ECO:0000256" key="5">
    <source>
        <dbReference type="SAM" id="MobiDB-lite"/>
    </source>
</evidence>
<keyword evidence="1" id="KW-0963">Cytoplasm</keyword>
<dbReference type="SUPFAM" id="SSF46785">
    <property type="entry name" value="Winged helix' DNA-binding domain"/>
    <property type="match status" value="2"/>
</dbReference>
<accession>A0ABQ5YSY5</accession>
<sequence length="208" mass="23565">MEPQRAKNILEAALLCALEPLSVSELQRMFEDTLDASVVTTLLDDLRRDWTGRGLELVQTKTGWRFQTRENVKRYIELMNPEKPPKYSRAVMETLAIIAYRQPVTRGDIESIRGVTVSTQVVKALEDRGWIETIGHRDTPGRPALWGTTTQFLSDLNLTSLADLPALDSESEQQLADELQKVIPFESEHNNSTNEHERTQKSNDGTDT</sequence>
<protein>
    <recommendedName>
        <fullName evidence="8">SMC-Scp complex subunit ScpB</fullName>
    </recommendedName>
</protein>
<evidence type="ECO:0000256" key="4">
    <source>
        <dbReference type="ARBA" id="ARBA00023306"/>
    </source>
</evidence>
<dbReference type="PANTHER" id="PTHR34298">
    <property type="entry name" value="SEGREGATION AND CONDENSATION PROTEIN B"/>
    <property type="match status" value="1"/>
</dbReference>
<dbReference type="RefSeq" id="WP_431310111.1">
    <property type="nucleotide sequence ID" value="NZ_BSOJ01000038.1"/>
</dbReference>
<evidence type="ECO:0000256" key="1">
    <source>
        <dbReference type="ARBA" id="ARBA00022490"/>
    </source>
</evidence>
<dbReference type="InterPro" id="IPR005234">
    <property type="entry name" value="ScpB_csome_segregation"/>
</dbReference>
<keyword evidence="2" id="KW-0132">Cell division</keyword>
<proteinExistence type="predicted"/>
<dbReference type="InterPro" id="IPR036390">
    <property type="entry name" value="WH_DNA-bd_sf"/>
</dbReference>